<dbReference type="Gene3D" id="2.130.10.30">
    <property type="entry name" value="Regulator of chromosome condensation 1/beta-lactamase-inhibitor protein II"/>
    <property type="match status" value="2"/>
</dbReference>
<feature type="compositionally biased region" description="Polar residues" evidence="4">
    <location>
        <begin position="560"/>
        <end position="572"/>
    </location>
</feature>
<name>I3EHW9_NEMP3</name>
<protein>
    <recommendedName>
        <fullName evidence="5">RCC1-like domain-containing protein</fullName>
    </recommendedName>
</protein>
<reference evidence="6" key="1">
    <citation type="submission" date="2011-01" db="EMBL/GenBank/DDBJ databases">
        <title>The Genome Sequence of Nematocida parisii strain ERTm3.</title>
        <authorList>
            <consortium name="The Broad Institute Genome Sequencing Platform"/>
            <consortium name="The Broad Institute Genome Sequencing Center for Infectious Disease"/>
            <person name="Cuomo C."/>
            <person name="Troemel E."/>
            <person name="Young S.K."/>
            <person name="Zeng Q."/>
            <person name="Gargeya S."/>
            <person name="Fitzgerald M."/>
            <person name="Haas B."/>
            <person name="Abouelleil A."/>
            <person name="Alvarado L."/>
            <person name="Arachchi H.M."/>
            <person name="Berlin A."/>
            <person name="Chapman S.B."/>
            <person name="Gearin G."/>
            <person name="Goldberg J."/>
            <person name="Griggs A."/>
            <person name="Gujja S."/>
            <person name="Hansen M."/>
            <person name="Heiman D."/>
            <person name="Howarth C."/>
            <person name="Larimer J."/>
            <person name="Lui A."/>
            <person name="MacDonald P.J.P."/>
            <person name="McCowen C."/>
            <person name="Montmayeur A."/>
            <person name="Murphy C."/>
            <person name="Neiman D."/>
            <person name="Pearson M."/>
            <person name="Priest M."/>
            <person name="Roberts A."/>
            <person name="Saif S."/>
            <person name="Shea T."/>
            <person name="Sisk P."/>
            <person name="Stolte C."/>
            <person name="Sykes S."/>
            <person name="Wortman J."/>
            <person name="Nusbaum C."/>
            <person name="Birren B."/>
        </authorList>
    </citation>
    <scope>NUCLEOTIDE SEQUENCE</scope>
    <source>
        <strain evidence="6">ERTm3</strain>
    </source>
</reference>
<evidence type="ECO:0000256" key="1">
    <source>
        <dbReference type="ARBA" id="ARBA00022658"/>
    </source>
</evidence>
<dbReference type="InterPro" id="IPR009091">
    <property type="entry name" value="RCC1/BLIP-II"/>
</dbReference>
<keyword evidence="1" id="KW-0344">Guanine-nucleotide releasing factor</keyword>
<dbReference type="Proteomes" id="UP000002872">
    <property type="component" value="Unassembled WGS sequence"/>
</dbReference>
<dbReference type="PROSITE" id="PS50012">
    <property type="entry name" value="RCC1_3"/>
    <property type="match status" value="5"/>
</dbReference>
<accession>I3EHW9</accession>
<dbReference type="OMA" id="FTKCAIS"/>
<keyword evidence="2" id="KW-0677">Repeat</keyword>
<dbReference type="OrthoDB" id="61110at2759"/>
<dbReference type="SUPFAM" id="SSF50985">
    <property type="entry name" value="RCC1/BLIP-II"/>
    <property type="match status" value="2"/>
</dbReference>
<dbReference type="InterPro" id="IPR051553">
    <property type="entry name" value="Ran_GTPase-activating"/>
</dbReference>
<evidence type="ECO:0000259" key="5">
    <source>
        <dbReference type="Pfam" id="PF25390"/>
    </source>
</evidence>
<feature type="repeat" description="RCC1" evidence="3">
    <location>
        <begin position="168"/>
        <end position="220"/>
    </location>
</feature>
<feature type="region of interest" description="Disordered" evidence="4">
    <location>
        <begin position="405"/>
        <end position="598"/>
    </location>
</feature>
<dbReference type="InParanoid" id="I3EHW9"/>
<feature type="compositionally biased region" description="Basic and acidic residues" evidence="4">
    <location>
        <begin position="478"/>
        <end position="488"/>
    </location>
</feature>
<feature type="domain" description="RCC1-like" evidence="5">
    <location>
        <begin position="9"/>
        <end position="219"/>
    </location>
</feature>
<dbReference type="AlphaFoldDB" id="I3EHW9"/>
<feature type="repeat" description="RCC1" evidence="3">
    <location>
        <begin position="111"/>
        <end position="167"/>
    </location>
</feature>
<dbReference type="HOGENOM" id="CLU_343261_0_0_1"/>
<feature type="repeat" description="RCC1" evidence="3">
    <location>
        <begin position="748"/>
        <end position="797"/>
    </location>
</feature>
<dbReference type="InterPro" id="IPR058923">
    <property type="entry name" value="RCC1-like_dom"/>
</dbReference>
<evidence type="ECO:0000313" key="7">
    <source>
        <dbReference type="Proteomes" id="UP000002872"/>
    </source>
</evidence>
<organism evidence="6 7">
    <name type="scientific">Nematocida parisii (strain ERTm3)</name>
    <name type="common">Nematode killer fungus</name>
    <dbReference type="NCBI Taxonomy" id="935791"/>
    <lineage>
        <taxon>Eukaryota</taxon>
        <taxon>Fungi</taxon>
        <taxon>Fungi incertae sedis</taxon>
        <taxon>Microsporidia</taxon>
        <taxon>Nematocida</taxon>
    </lineage>
</organism>
<dbReference type="VEuPathDB" id="MicrosporidiaDB:NEQG_00635"/>
<feature type="compositionally biased region" description="Basic and acidic residues" evidence="4">
    <location>
        <begin position="423"/>
        <end position="438"/>
    </location>
</feature>
<dbReference type="GO" id="GO:0005737">
    <property type="term" value="C:cytoplasm"/>
    <property type="evidence" value="ECO:0007669"/>
    <property type="project" value="TreeGrafter"/>
</dbReference>
<dbReference type="InterPro" id="IPR000408">
    <property type="entry name" value="Reg_chr_condens"/>
</dbReference>
<dbReference type="PANTHER" id="PTHR45982">
    <property type="entry name" value="REGULATOR OF CHROMOSOME CONDENSATION"/>
    <property type="match status" value="1"/>
</dbReference>
<dbReference type="Pfam" id="PF00415">
    <property type="entry name" value="RCC1"/>
    <property type="match status" value="1"/>
</dbReference>
<feature type="compositionally biased region" description="Basic residues" evidence="4">
    <location>
        <begin position="589"/>
        <end position="598"/>
    </location>
</feature>
<keyword evidence="7" id="KW-1185">Reference proteome</keyword>
<gene>
    <name evidence="6" type="ORF">NEQG_00635</name>
</gene>
<dbReference type="PANTHER" id="PTHR45982:SF1">
    <property type="entry name" value="REGULATOR OF CHROMOSOME CONDENSATION"/>
    <property type="match status" value="1"/>
</dbReference>
<dbReference type="Pfam" id="PF25390">
    <property type="entry name" value="WD40_RLD"/>
    <property type="match status" value="1"/>
</dbReference>
<feature type="compositionally biased region" description="Acidic residues" evidence="4">
    <location>
        <begin position="460"/>
        <end position="471"/>
    </location>
</feature>
<feature type="repeat" description="RCC1" evidence="3">
    <location>
        <begin position="61"/>
        <end position="110"/>
    </location>
</feature>
<evidence type="ECO:0000256" key="4">
    <source>
        <dbReference type="SAM" id="MobiDB-lite"/>
    </source>
</evidence>
<feature type="compositionally biased region" description="Basic and acidic residues" evidence="4">
    <location>
        <begin position="446"/>
        <end position="459"/>
    </location>
</feature>
<evidence type="ECO:0000256" key="3">
    <source>
        <dbReference type="PROSITE-ProRule" id="PRU00235"/>
    </source>
</evidence>
<dbReference type="GO" id="GO:0005085">
    <property type="term" value="F:guanyl-nucleotide exchange factor activity"/>
    <property type="evidence" value="ECO:0007669"/>
    <property type="project" value="TreeGrafter"/>
</dbReference>
<proteinExistence type="predicted"/>
<feature type="repeat" description="RCC1" evidence="3">
    <location>
        <begin position="8"/>
        <end position="60"/>
    </location>
</feature>
<dbReference type="PRINTS" id="PR00633">
    <property type="entry name" value="RCCNDNSATION"/>
</dbReference>
<evidence type="ECO:0000256" key="2">
    <source>
        <dbReference type="ARBA" id="ARBA00022737"/>
    </source>
</evidence>
<dbReference type="STRING" id="935791.I3EHW9"/>
<feature type="compositionally biased region" description="Polar residues" evidence="4">
    <location>
        <begin position="489"/>
        <end position="524"/>
    </location>
</feature>
<dbReference type="EMBL" id="GL870877">
    <property type="protein sequence ID" value="EIJ88816.1"/>
    <property type="molecule type" value="Genomic_DNA"/>
</dbReference>
<evidence type="ECO:0000313" key="6">
    <source>
        <dbReference type="EMBL" id="EIJ88816.1"/>
    </source>
</evidence>
<sequence length="820" mass="89151">MENKKFMTRVYTWGAGDAGQLGADTEEGMSTKPVELVYFSNKRITEVVCGGMHSLALSIDGSLYSWGCNDEGVLGRSGDEEKPDRITFPEDVKIKKAVAGDSISAAVDENDNLWTWGLFRGPGGVIGHSLNKDGSVYKMAKSPVKISGIKVASVQAGCNHLAVVDNKGKLYTWGDGENGKLGRLISRRSKSTDCLSPKVAMASASAVVTGAYHSFAIKRINGKGEKSNSLAKQCLYTEGKFFKDTNGNEMYLYDQKREDLTADQMEEGRKRKVPSGSKYKYIRITPETQVPRHIMYPPKGMTLYCNSMGDLTLNPNMGKKIVLPTTRMRVLKTDVPAPVSNSSSDEVAPITKSIREIEDEEEKGKITEEDLCLYAEYYKLEPGKEKKVTIVSDGIEKEVVLTGNSRKVEKPAKKPRSAAAAEMIRKAKEASMKAKEAESIGSATGKKLEEKEKAKNHADSDEETQESEETDASTSVDSEEKMETENALKSKTGNNNDGKTVSNTEEPSKPNNIANTSPHSTADTGQKVASGPKDSAKPSKGTPEGSNKVVDPGADAINVDSKQASADASTPIQRERKRKIGSAKEEVKRKKQKNKKKTLVKKVPRDKLIVPGHGGDFILFNEVQRMFLFDRRRKDISTAENSKKVKFSASGVNNYGQAPNASEKETWGPWMDYSKDDTGPSTFVKGMGGEHSTHVLDANGTLWGLGRNTFGQLGIGDNENRTEFTKCAISNVDDFAITASHGMAMSQGRAYTWGFGEEGQLGYEADKEVSPKEVAFGNEIVISVGAGGQHSAIVTAVDVTENTELSNQDVIFGVNYSAST</sequence>